<feature type="domain" description="ABC transmembrane type-1" evidence="10">
    <location>
        <begin position="16"/>
        <end position="213"/>
    </location>
</feature>
<evidence type="ECO:0000313" key="11">
    <source>
        <dbReference type="EMBL" id="QGX99584.1"/>
    </source>
</evidence>
<name>A0A6I6IU20_9RHOB</name>
<keyword evidence="6 9" id="KW-0812">Transmembrane</keyword>
<evidence type="ECO:0000256" key="7">
    <source>
        <dbReference type="ARBA" id="ARBA00022989"/>
    </source>
</evidence>
<dbReference type="KEGG" id="rom:EI983_15450"/>
<dbReference type="GO" id="GO:0043190">
    <property type="term" value="C:ATP-binding cassette (ABC) transporter complex"/>
    <property type="evidence" value="ECO:0007669"/>
    <property type="project" value="InterPro"/>
</dbReference>
<evidence type="ECO:0000259" key="10">
    <source>
        <dbReference type="PROSITE" id="PS50928"/>
    </source>
</evidence>
<evidence type="ECO:0000256" key="1">
    <source>
        <dbReference type="ARBA" id="ARBA00004429"/>
    </source>
</evidence>
<keyword evidence="3 9" id="KW-0813">Transport</keyword>
<dbReference type="Gene3D" id="1.10.3720.10">
    <property type="entry name" value="MetI-like"/>
    <property type="match status" value="1"/>
</dbReference>
<keyword evidence="12" id="KW-1185">Reference proteome</keyword>
<dbReference type="SUPFAM" id="SSF161098">
    <property type="entry name" value="MetI-like"/>
    <property type="match status" value="1"/>
</dbReference>
<gene>
    <name evidence="11" type="ORF">EI983_15450</name>
</gene>
<evidence type="ECO:0000256" key="6">
    <source>
        <dbReference type="ARBA" id="ARBA00022692"/>
    </source>
</evidence>
<dbReference type="PANTHER" id="PTHR30614">
    <property type="entry name" value="MEMBRANE COMPONENT OF AMINO ACID ABC TRANSPORTER"/>
    <property type="match status" value="1"/>
</dbReference>
<evidence type="ECO:0000256" key="8">
    <source>
        <dbReference type="ARBA" id="ARBA00023136"/>
    </source>
</evidence>
<proteinExistence type="inferred from homology"/>
<keyword evidence="5" id="KW-0997">Cell inner membrane</keyword>
<accession>A0A6I6IU20</accession>
<evidence type="ECO:0000256" key="2">
    <source>
        <dbReference type="ARBA" id="ARBA00010072"/>
    </source>
</evidence>
<feature type="transmembrane region" description="Helical" evidence="9">
    <location>
        <begin position="193"/>
        <end position="213"/>
    </location>
</feature>
<evidence type="ECO:0000256" key="5">
    <source>
        <dbReference type="ARBA" id="ARBA00022519"/>
    </source>
</evidence>
<dbReference type="Proteomes" id="UP000428330">
    <property type="component" value="Chromosome"/>
</dbReference>
<dbReference type="InterPro" id="IPR010065">
    <property type="entry name" value="AA_ABC_transptr_permease_3TM"/>
</dbReference>
<organism evidence="11 12">
    <name type="scientific">Roseovarius faecimaris</name>
    <dbReference type="NCBI Taxonomy" id="2494550"/>
    <lineage>
        <taxon>Bacteria</taxon>
        <taxon>Pseudomonadati</taxon>
        <taxon>Pseudomonadota</taxon>
        <taxon>Alphaproteobacteria</taxon>
        <taxon>Rhodobacterales</taxon>
        <taxon>Roseobacteraceae</taxon>
        <taxon>Roseovarius</taxon>
    </lineage>
</organism>
<dbReference type="AlphaFoldDB" id="A0A6I6IU20"/>
<evidence type="ECO:0000256" key="4">
    <source>
        <dbReference type="ARBA" id="ARBA00022475"/>
    </source>
</evidence>
<dbReference type="PROSITE" id="PS50928">
    <property type="entry name" value="ABC_TM1"/>
    <property type="match status" value="1"/>
</dbReference>
<dbReference type="RefSeq" id="WP_157708265.1">
    <property type="nucleotide sequence ID" value="NZ_CP034348.1"/>
</dbReference>
<dbReference type="NCBIfam" id="TIGR01726">
    <property type="entry name" value="HEQRo_perm_3TM"/>
    <property type="match status" value="1"/>
</dbReference>
<dbReference type="CDD" id="cd06261">
    <property type="entry name" value="TM_PBP2"/>
    <property type="match status" value="1"/>
</dbReference>
<feature type="transmembrane region" description="Helical" evidence="9">
    <location>
        <begin position="20"/>
        <end position="40"/>
    </location>
</feature>
<feature type="transmembrane region" description="Helical" evidence="9">
    <location>
        <begin position="52"/>
        <end position="75"/>
    </location>
</feature>
<dbReference type="Pfam" id="PF00528">
    <property type="entry name" value="BPD_transp_1"/>
    <property type="match status" value="1"/>
</dbReference>
<dbReference type="InterPro" id="IPR035906">
    <property type="entry name" value="MetI-like_sf"/>
</dbReference>
<comment type="similarity">
    <text evidence="2">Belongs to the binding-protein-dependent transport system permease family. HisMQ subfamily.</text>
</comment>
<keyword evidence="8 9" id="KW-0472">Membrane</keyword>
<dbReference type="GO" id="GO:0022857">
    <property type="term" value="F:transmembrane transporter activity"/>
    <property type="evidence" value="ECO:0007669"/>
    <property type="project" value="InterPro"/>
</dbReference>
<evidence type="ECO:0000256" key="9">
    <source>
        <dbReference type="RuleBase" id="RU363032"/>
    </source>
</evidence>
<sequence>MLSHLTDNLELWRIGLTNTVMLTALGVFFGFFVAIPIAAARLSSNKLLSKSAFGYVYIVRGTPLLVQIFIIYYGLGQFHKELKAIGVWWFFRDAFNCGLLAFTLNSAAYQSEILRGGILAVPKGVIEAGSALGLTTFQIFRRVIMPITVGRMLPAFGNELVLLLKASSLVSIITVRDVLGQARFIYAQTFDLSVFYIAALNYLIVVMIIEAIWRRLESRNAWLKYTGN</sequence>
<keyword evidence="4" id="KW-1003">Cell membrane</keyword>
<dbReference type="InterPro" id="IPR043429">
    <property type="entry name" value="ArtM/GltK/GlnP/TcyL/YhdX-like"/>
</dbReference>
<evidence type="ECO:0000313" key="12">
    <source>
        <dbReference type="Proteomes" id="UP000428330"/>
    </source>
</evidence>
<dbReference type="GO" id="GO:0006865">
    <property type="term" value="P:amino acid transport"/>
    <property type="evidence" value="ECO:0007669"/>
    <property type="project" value="TreeGrafter"/>
</dbReference>
<reference evidence="12" key="1">
    <citation type="submission" date="2018-12" db="EMBL/GenBank/DDBJ databases">
        <title>Complete genome sequence of Roseovarius sp. MME-070.</title>
        <authorList>
            <person name="Nam Y.-D."/>
            <person name="Kang J."/>
            <person name="Chung W.-H."/>
            <person name="Park Y.S."/>
        </authorList>
    </citation>
    <scope>NUCLEOTIDE SEQUENCE [LARGE SCALE GENOMIC DNA]</scope>
    <source>
        <strain evidence="12">MME-070</strain>
    </source>
</reference>
<dbReference type="InterPro" id="IPR000515">
    <property type="entry name" value="MetI-like"/>
</dbReference>
<protein>
    <submittedName>
        <fullName evidence="11">ABC transporter permease subunit</fullName>
    </submittedName>
</protein>
<evidence type="ECO:0000256" key="3">
    <source>
        <dbReference type="ARBA" id="ARBA00022448"/>
    </source>
</evidence>
<keyword evidence="7 9" id="KW-1133">Transmembrane helix</keyword>
<dbReference type="EMBL" id="CP034348">
    <property type="protein sequence ID" value="QGX99584.1"/>
    <property type="molecule type" value="Genomic_DNA"/>
</dbReference>
<comment type="subcellular location">
    <subcellularLocation>
        <location evidence="1">Cell inner membrane</location>
        <topology evidence="1">Multi-pass membrane protein</topology>
    </subcellularLocation>
    <subcellularLocation>
        <location evidence="9">Cell membrane</location>
        <topology evidence="9">Multi-pass membrane protein</topology>
    </subcellularLocation>
</comment>
<dbReference type="OrthoDB" id="9814550at2"/>
<dbReference type="PANTHER" id="PTHR30614:SF10">
    <property type="entry name" value="ARGININE ABC TRANSPORTER PERMEASE PROTEIN ARTM"/>
    <property type="match status" value="1"/>
</dbReference>